<keyword evidence="13 21" id="KW-0675">Receptor</keyword>
<comment type="subcellular location">
    <subcellularLocation>
        <location evidence="1">Membrane</location>
        <topology evidence="1">Single-pass membrane protein</topology>
    </subcellularLocation>
</comment>
<organism evidence="21 22">
    <name type="scientific">Vigna unguiculata</name>
    <name type="common">Cowpea</name>
    <dbReference type="NCBI Taxonomy" id="3917"/>
    <lineage>
        <taxon>Eukaryota</taxon>
        <taxon>Viridiplantae</taxon>
        <taxon>Streptophyta</taxon>
        <taxon>Embryophyta</taxon>
        <taxon>Tracheophyta</taxon>
        <taxon>Spermatophyta</taxon>
        <taxon>Magnoliopsida</taxon>
        <taxon>eudicotyledons</taxon>
        <taxon>Gunneridae</taxon>
        <taxon>Pentapetalae</taxon>
        <taxon>rosids</taxon>
        <taxon>fabids</taxon>
        <taxon>Fabales</taxon>
        <taxon>Fabaceae</taxon>
        <taxon>Papilionoideae</taxon>
        <taxon>50 kb inversion clade</taxon>
        <taxon>NPAAA clade</taxon>
        <taxon>indigoferoid/millettioid clade</taxon>
        <taxon>Phaseoleae</taxon>
        <taxon>Vigna</taxon>
    </lineage>
</organism>
<keyword evidence="8 17" id="KW-0547">Nucleotide-binding</keyword>
<dbReference type="InterPro" id="IPR002902">
    <property type="entry name" value="GNK2"/>
</dbReference>
<evidence type="ECO:0000256" key="12">
    <source>
        <dbReference type="ARBA" id="ARBA00023136"/>
    </source>
</evidence>
<feature type="domain" description="Gnk2-homologous" evidence="20">
    <location>
        <begin position="1133"/>
        <end position="1240"/>
    </location>
</feature>
<dbReference type="FunFam" id="3.30.200.20:FF:000727">
    <property type="entry name" value="Cysteine-rich RLK (RECEPTOR-like protein kinase) 23"/>
    <property type="match status" value="2"/>
</dbReference>
<dbReference type="GO" id="GO:0004674">
    <property type="term" value="F:protein serine/threonine kinase activity"/>
    <property type="evidence" value="ECO:0007669"/>
    <property type="project" value="UniProtKB-KW"/>
</dbReference>
<evidence type="ECO:0000259" key="20">
    <source>
        <dbReference type="PROSITE" id="PS51473"/>
    </source>
</evidence>
<dbReference type="InterPro" id="IPR017441">
    <property type="entry name" value="Protein_kinase_ATP_BS"/>
</dbReference>
<dbReference type="InterPro" id="IPR001245">
    <property type="entry name" value="Ser-Thr/Tyr_kinase_cat_dom"/>
</dbReference>
<feature type="domain" description="Gnk2-homologous" evidence="20">
    <location>
        <begin position="504"/>
        <end position="613"/>
    </location>
</feature>
<feature type="domain" description="Protein kinase" evidence="19">
    <location>
        <begin position="652"/>
        <end position="1002"/>
    </location>
</feature>
<dbReference type="Proteomes" id="UP000501690">
    <property type="component" value="Linkage Group LG9"/>
</dbReference>
<dbReference type="FunFam" id="1.10.510.10:FF:000129">
    <property type="entry name" value="cysteine-rich receptor-like protein kinase 10"/>
    <property type="match status" value="1"/>
</dbReference>
<feature type="domain" description="Gnk2-homologous" evidence="20">
    <location>
        <begin position="264"/>
        <end position="369"/>
    </location>
</feature>
<name>A0A4D6N3M2_VIGUN</name>
<evidence type="ECO:0000256" key="2">
    <source>
        <dbReference type="ARBA" id="ARBA00022527"/>
    </source>
</evidence>
<dbReference type="PANTHER" id="PTHR27002">
    <property type="entry name" value="RECEPTOR-LIKE SERINE/THREONINE-PROTEIN KINASE SD1-8"/>
    <property type="match status" value="1"/>
</dbReference>
<evidence type="ECO:0000256" key="13">
    <source>
        <dbReference type="ARBA" id="ARBA00023170"/>
    </source>
</evidence>
<evidence type="ECO:0000256" key="4">
    <source>
        <dbReference type="ARBA" id="ARBA00022679"/>
    </source>
</evidence>
<dbReference type="SUPFAM" id="SSF56112">
    <property type="entry name" value="Protein kinase-like (PK-like)"/>
    <property type="match status" value="3"/>
</dbReference>
<sequence>MNPKISDFGMARIVEIDQDGGNTHKIAGTYGYISPEYAMFGQFSEKSDTFSFGIMILEIITGKKNIKFYESYDDGKGIIGYVWKQWKNHEPLSILDSYIKESYSAEEVLKCIHITYMASFTLIHIFALLSFTINFVATEAQFGYDFSGYNCSESLTTRNSDFQSNVRTLLSYLSSNATANKQFYNTTVTGTTHSNTVYGMFFCSGDVPPELCSECVANATNAIFSDPDAYPNCSLTTDAVIGYGNCMFRFSNRYFFSELNLYPNFPTSNICDPKSEPTQKDSNRFLYKTCKEAVDEAAESPIGVKKYATREARMSGFQTLYCQAQCTPDLSPHDCRKCLNYMMPGAQDNSCLPRYRLLSCSLRCEVYPFYRPTTTPAPPEPVLVPDSSNTDSQQPRYLSHNCSSSSNKAMITADSAFLSNLATLFTYLSSNSTTKPRFYNTTVDTVSGLFMCRGDLSPDLCRLCVLDATKRIATECRSSKEAVIWYNNCFLRYSNHPFPSTLEISPTYHRLDVENTSAPNLHQRFFTWTLAKALYEAQMDTGGAFKNYGTKEEKLNDHQSLYTLAQCTPNIDGFTCQICLDRIFNEIPWCCLASPVGKVFYPSCYMTFGLSPGNTSDHQIEAKSPATVGHESVTLKGLQFHLNMVKAATNNFSHQNKIGKGGFGEVYKGILSDGRQVAIKRLSRCSKQGSTEFKNEVLLIAKLQHKNLVAFIGFCLEEEEKVLIYEYMQKGSLDYLLFDFGMAKIVDLDQDRGNTNKIVGTYGYMSPEYAMLGQFSEKSDVFSFGIMVLEIVTGKRNVNAYESQDESGTIVEGFMGYTELRVRKKFSIIDKSLCLVTLKFYSISSYEPDSKNHSLNSSMASYLKYVIPFIFSITFNFTATSAQGLSYQYQVCSTNKFTPNSTFQSHLTTLFSSLTSEASSNVEFFNNTITGTNSSDTVYGLFMCRGDIPSDLCNHCVGNATQRLSTHADCTLSKAAVVYYDECIVRYSNRSFFSTLTMQAGYALWNPTNMTNQESFKSLLYDTMNKTADEAADFPTGAKKFGTREISIDIFQNLYCLAQCTQDLSPGDCRSCLDSLINSDLPECCAGSQGGRVYYPNCIIRFEIYPFFRSLSTAPTPSPAGLVPPPNSGAQGLQYQYQVCSRNKFTPNSTFQSHLTTLFSSLSSKASNNVEFFNDTVTGTNPSDTVYGLFMCRGDIPSDLCNNCVGNATQRLSTHVDCSLSVEAVVYYDECIVRYSNLSFFGTADMEMSSGYVLASPINMTNQESFKRLVYVSLNETADEAMSSGSDGEKFATKETDIDIFQKLYCLAQCTPDLSPTDCRSCLNSLINSDLPRCCAGRQGGRVLYPNCVIRFEIYPFYRSLGSAPTPAPPPKLGENNSSRSRTIILVVVPIVSFAIFSAFCYYLLRRRARKRSKNLLKENFGEESSILEGLQFDLATIKLATDHFSNESEIGKGGFGEVYKGILQDGRHIAVKRLSIGSKQGSVEFKNEILLIAKLQHRNLVAFIGFCLEEQEKILIYEYVPNHSLDYLLFDFGLARIFDVDQNRAETDRIVGTYGYMSPEYAMLGQFSEKSDVFSFGIIVIEIITGKKNARSYESHHMDEVLMSHVWRQWKNETPMGILDPNMKENYSESEVVRCLQIGLLCVQENPNIRPTMATVVSYLNNHSSPQEPAFFLQGIDRRVMQQGSSSSFSANSSMPFSVNEMSTTNFYPR</sequence>
<keyword evidence="4" id="KW-0808">Transferase</keyword>
<protein>
    <submittedName>
        <fullName evidence="21">Somatic embryogenesis receptor kinase 1</fullName>
    </submittedName>
</protein>
<keyword evidence="10 17" id="KW-0067">ATP-binding</keyword>
<feature type="transmembrane region" description="Helical" evidence="18">
    <location>
        <begin position="1384"/>
        <end position="1405"/>
    </location>
</feature>
<dbReference type="PROSITE" id="PS00107">
    <property type="entry name" value="PROTEIN_KINASE_ATP"/>
    <property type="match status" value="2"/>
</dbReference>
<feature type="binding site" evidence="17">
    <location>
        <position position="1473"/>
    </location>
    <ligand>
        <name>ATP</name>
        <dbReference type="ChEBI" id="CHEBI:30616"/>
    </ligand>
</feature>
<evidence type="ECO:0000256" key="11">
    <source>
        <dbReference type="ARBA" id="ARBA00022989"/>
    </source>
</evidence>
<feature type="domain" description="Gnk2-homologous" evidence="20">
    <location>
        <begin position="885"/>
        <end position="992"/>
    </location>
</feature>
<dbReference type="InterPro" id="IPR000719">
    <property type="entry name" value="Prot_kinase_dom"/>
</dbReference>
<dbReference type="FunFam" id="3.30.430.20:FF:000003">
    <property type="entry name" value="Cysteine-rich RLK (RECEPTOR-like protein kinase) 10"/>
    <property type="match status" value="1"/>
</dbReference>
<keyword evidence="7" id="KW-0677">Repeat</keyword>
<dbReference type="InterPro" id="IPR011009">
    <property type="entry name" value="Kinase-like_dom_sf"/>
</dbReference>
<feature type="binding site" evidence="17">
    <location>
        <position position="680"/>
    </location>
    <ligand>
        <name>ATP</name>
        <dbReference type="ChEBI" id="CHEBI:30616"/>
    </ligand>
</feature>
<dbReference type="GO" id="GO:0009751">
    <property type="term" value="P:response to salicylic acid"/>
    <property type="evidence" value="ECO:0007669"/>
    <property type="project" value="UniProtKB-ARBA"/>
</dbReference>
<evidence type="ECO:0000256" key="14">
    <source>
        <dbReference type="ARBA" id="ARBA00023180"/>
    </source>
</evidence>
<keyword evidence="9 21" id="KW-0418">Kinase</keyword>
<keyword evidence="2" id="KW-0723">Serine/threonine-protein kinase</keyword>
<keyword evidence="5 18" id="KW-0812">Transmembrane</keyword>
<dbReference type="FunFam" id="3.30.430.20:FF:000013">
    <property type="entry name" value="Cysteine-rich RLK (RECEPTOR-like protein kinase) 23"/>
    <property type="match status" value="2"/>
</dbReference>
<dbReference type="GO" id="GO:0005524">
    <property type="term" value="F:ATP binding"/>
    <property type="evidence" value="ECO:0007669"/>
    <property type="project" value="UniProtKB-UniRule"/>
</dbReference>
<dbReference type="Pfam" id="PF01657">
    <property type="entry name" value="Stress-antifung"/>
    <property type="match status" value="6"/>
</dbReference>
<evidence type="ECO:0000256" key="1">
    <source>
        <dbReference type="ARBA" id="ARBA00004167"/>
    </source>
</evidence>
<dbReference type="PROSITE" id="PS50011">
    <property type="entry name" value="PROTEIN_KINASE_DOM"/>
    <property type="match status" value="3"/>
</dbReference>
<evidence type="ECO:0000313" key="21">
    <source>
        <dbReference type="EMBL" id="QCE08393.1"/>
    </source>
</evidence>
<feature type="domain" description="Protein kinase" evidence="19">
    <location>
        <begin position="1355"/>
        <end position="1672"/>
    </location>
</feature>
<dbReference type="CDD" id="cd23509">
    <property type="entry name" value="Gnk2-like"/>
    <property type="match status" value="8"/>
</dbReference>
<keyword evidence="12 18" id="KW-0472">Membrane</keyword>
<dbReference type="PROSITE" id="PS51473">
    <property type="entry name" value="GNK2"/>
    <property type="match status" value="8"/>
</dbReference>
<feature type="domain" description="Gnk2-homologous" evidence="20">
    <location>
        <begin position="1248"/>
        <end position="1357"/>
    </location>
</feature>
<dbReference type="GO" id="GO:0005886">
    <property type="term" value="C:plasma membrane"/>
    <property type="evidence" value="ECO:0007669"/>
    <property type="project" value="TreeGrafter"/>
</dbReference>
<feature type="domain" description="Gnk2-homologous" evidence="20">
    <location>
        <begin position="998"/>
        <end position="1107"/>
    </location>
</feature>
<evidence type="ECO:0000256" key="15">
    <source>
        <dbReference type="ARBA" id="ARBA00047558"/>
    </source>
</evidence>
<dbReference type="FunFam" id="3.30.430.20:FF:000012">
    <property type="entry name" value="Cysteine-rich receptor-like protein kinase 25"/>
    <property type="match status" value="2"/>
</dbReference>
<evidence type="ECO:0000256" key="6">
    <source>
        <dbReference type="ARBA" id="ARBA00022729"/>
    </source>
</evidence>
<keyword evidence="22" id="KW-1185">Reference proteome</keyword>
<dbReference type="PANTHER" id="PTHR27002:SF847">
    <property type="entry name" value="CYSTEINE-RICH RECEPTOR-KINASE-LIKE PROTEIN"/>
    <property type="match status" value="1"/>
</dbReference>
<evidence type="ECO:0000256" key="17">
    <source>
        <dbReference type="PROSITE-ProRule" id="PRU10141"/>
    </source>
</evidence>
<dbReference type="Gene3D" id="1.10.510.10">
    <property type="entry name" value="Transferase(Phosphotransferase) domain 1"/>
    <property type="match status" value="3"/>
</dbReference>
<evidence type="ECO:0000256" key="3">
    <source>
        <dbReference type="ARBA" id="ARBA00022553"/>
    </source>
</evidence>
<evidence type="ECO:0000256" key="7">
    <source>
        <dbReference type="ARBA" id="ARBA00022737"/>
    </source>
</evidence>
<evidence type="ECO:0000256" key="9">
    <source>
        <dbReference type="ARBA" id="ARBA00022777"/>
    </source>
</evidence>
<evidence type="ECO:0000313" key="22">
    <source>
        <dbReference type="Proteomes" id="UP000501690"/>
    </source>
</evidence>
<keyword evidence="3" id="KW-0597">Phosphoprotein</keyword>
<keyword evidence="14" id="KW-0325">Glycoprotein</keyword>
<evidence type="ECO:0000259" key="19">
    <source>
        <dbReference type="PROSITE" id="PS50011"/>
    </source>
</evidence>
<feature type="domain" description="Gnk2-homologous" evidence="20">
    <location>
        <begin position="144"/>
        <end position="255"/>
    </location>
</feature>
<evidence type="ECO:0000256" key="16">
    <source>
        <dbReference type="ARBA" id="ARBA00047951"/>
    </source>
</evidence>
<dbReference type="InterPro" id="IPR038408">
    <property type="entry name" value="GNK2_sf"/>
</dbReference>
<reference evidence="21 22" key="1">
    <citation type="submission" date="2019-04" db="EMBL/GenBank/DDBJ databases">
        <title>An improved genome assembly and genetic linkage map for asparagus bean, Vigna unguiculata ssp. sesquipedialis.</title>
        <authorList>
            <person name="Xia Q."/>
            <person name="Zhang R."/>
            <person name="Dong Y."/>
        </authorList>
    </citation>
    <scope>NUCLEOTIDE SEQUENCE [LARGE SCALE GENOMIC DNA]</scope>
    <source>
        <tissue evidence="21">Leaf</tissue>
    </source>
</reference>
<gene>
    <name evidence="21" type="ORF">DEO72_LG9g3422</name>
</gene>
<accession>A0A4D6N3M2</accession>
<dbReference type="EMBL" id="CP039353">
    <property type="protein sequence ID" value="QCE08393.1"/>
    <property type="molecule type" value="Genomic_DNA"/>
</dbReference>
<keyword evidence="6" id="KW-0732">Signal</keyword>
<dbReference type="GO" id="GO:0042742">
    <property type="term" value="P:defense response to bacterium"/>
    <property type="evidence" value="ECO:0007669"/>
    <property type="project" value="TreeGrafter"/>
</dbReference>
<dbReference type="Gene3D" id="3.30.430.20">
    <property type="entry name" value="Gnk2 domain, C-X8-C-X2-C motif"/>
    <property type="match status" value="8"/>
</dbReference>
<dbReference type="Pfam" id="PF00069">
    <property type="entry name" value="Pkinase"/>
    <property type="match status" value="2"/>
</dbReference>
<evidence type="ECO:0000256" key="18">
    <source>
        <dbReference type="SAM" id="Phobius"/>
    </source>
</evidence>
<evidence type="ECO:0000256" key="8">
    <source>
        <dbReference type="ARBA" id="ARBA00022741"/>
    </source>
</evidence>
<evidence type="ECO:0000256" key="5">
    <source>
        <dbReference type="ARBA" id="ARBA00022692"/>
    </source>
</evidence>
<proteinExistence type="predicted"/>
<feature type="domain" description="Gnk2-homologous" evidence="20">
    <location>
        <begin position="399"/>
        <end position="498"/>
    </location>
</feature>
<comment type="catalytic activity">
    <reaction evidence="15">
        <text>L-seryl-[protein] + ATP = O-phospho-L-seryl-[protein] + ADP + H(+)</text>
        <dbReference type="Rhea" id="RHEA:17989"/>
        <dbReference type="Rhea" id="RHEA-COMP:9863"/>
        <dbReference type="Rhea" id="RHEA-COMP:11604"/>
        <dbReference type="ChEBI" id="CHEBI:15378"/>
        <dbReference type="ChEBI" id="CHEBI:29999"/>
        <dbReference type="ChEBI" id="CHEBI:30616"/>
        <dbReference type="ChEBI" id="CHEBI:83421"/>
        <dbReference type="ChEBI" id="CHEBI:456216"/>
    </reaction>
</comment>
<keyword evidence="11 18" id="KW-1133">Transmembrane helix</keyword>
<dbReference type="Gene3D" id="3.30.200.20">
    <property type="entry name" value="Phosphorylase Kinase, domain 1"/>
    <property type="match status" value="2"/>
</dbReference>
<feature type="domain" description="Protein kinase" evidence="19">
    <location>
        <begin position="1"/>
        <end position="116"/>
    </location>
</feature>
<dbReference type="Pfam" id="PF07714">
    <property type="entry name" value="PK_Tyr_Ser-Thr"/>
    <property type="match status" value="3"/>
</dbReference>
<comment type="catalytic activity">
    <reaction evidence="16">
        <text>L-threonyl-[protein] + ATP = O-phospho-L-threonyl-[protein] + ADP + H(+)</text>
        <dbReference type="Rhea" id="RHEA:46608"/>
        <dbReference type="Rhea" id="RHEA-COMP:11060"/>
        <dbReference type="Rhea" id="RHEA-COMP:11605"/>
        <dbReference type="ChEBI" id="CHEBI:15378"/>
        <dbReference type="ChEBI" id="CHEBI:30013"/>
        <dbReference type="ChEBI" id="CHEBI:30616"/>
        <dbReference type="ChEBI" id="CHEBI:61977"/>
        <dbReference type="ChEBI" id="CHEBI:456216"/>
    </reaction>
</comment>
<evidence type="ECO:0000256" key="10">
    <source>
        <dbReference type="ARBA" id="ARBA00022840"/>
    </source>
</evidence>